<dbReference type="Proteomes" id="UP000054270">
    <property type="component" value="Unassembled WGS sequence"/>
</dbReference>
<dbReference type="AlphaFoldDB" id="A0A0D2N852"/>
<sequence length="208" mass="23986">MFSIKAPANTAVEYYKELIPFNGSFNYTSIYRGTPNKESDAAWIRISTGGNFFLSLPTTRINKKQLTMLGEKDTPSKVRYRPEEGGGYMAALEVTHQLHCLNMLRKYLHFDYYGHSDPFFTKSKPETYRMHLEHCVDNLRQVLMCSADVGMITYEWVRGFSSPYPNFNTRHQCRDFEKIISWGMANGVDIPISQVVRLDGEKDLHHGP</sequence>
<comment type="pathway">
    <text evidence="1">Mycotoxin biosynthesis.</text>
</comment>
<comment type="similarity">
    <text evidence="2">Belongs to the ustYa family.</text>
</comment>
<dbReference type="PANTHER" id="PTHR33365:SF4">
    <property type="entry name" value="CYCLOCHLOROTINE BIOSYNTHESIS PROTEIN O"/>
    <property type="match status" value="1"/>
</dbReference>
<reference evidence="4" key="1">
    <citation type="submission" date="2014-04" db="EMBL/GenBank/DDBJ databases">
        <title>Evolutionary Origins and Diversification of the Mycorrhizal Mutualists.</title>
        <authorList>
            <consortium name="DOE Joint Genome Institute"/>
            <consortium name="Mycorrhizal Genomics Consortium"/>
            <person name="Kohler A."/>
            <person name="Kuo A."/>
            <person name="Nagy L.G."/>
            <person name="Floudas D."/>
            <person name="Copeland A."/>
            <person name="Barry K.W."/>
            <person name="Cichocki N."/>
            <person name="Veneault-Fourrey C."/>
            <person name="LaButti K."/>
            <person name="Lindquist E.A."/>
            <person name="Lipzen A."/>
            <person name="Lundell T."/>
            <person name="Morin E."/>
            <person name="Murat C."/>
            <person name="Riley R."/>
            <person name="Ohm R."/>
            <person name="Sun H."/>
            <person name="Tunlid A."/>
            <person name="Henrissat B."/>
            <person name="Grigoriev I.V."/>
            <person name="Hibbett D.S."/>
            <person name="Martin F."/>
        </authorList>
    </citation>
    <scope>NUCLEOTIDE SEQUENCE [LARGE SCALE GENOMIC DNA]</scope>
    <source>
        <strain evidence="4">FD-334 SS-4</strain>
    </source>
</reference>
<evidence type="ECO:0000256" key="2">
    <source>
        <dbReference type="ARBA" id="ARBA00035112"/>
    </source>
</evidence>
<name>A0A0D2N852_HYPSF</name>
<protein>
    <submittedName>
        <fullName evidence="3">Uncharacterized protein</fullName>
    </submittedName>
</protein>
<dbReference type="EMBL" id="KN817649">
    <property type="protein sequence ID" value="KJA15269.1"/>
    <property type="molecule type" value="Genomic_DNA"/>
</dbReference>
<dbReference type="PANTHER" id="PTHR33365">
    <property type="entry name" value="YALI0B05434P"/>
    <property type="match status" value="1"/>
</dbReference>
<dbReference type="OMA" id="HCYEQLR"/>
<proteinExistence type="inferred from homology"/>
<dbReference type="Pfam" id="PF11807">
    <property type="entry name" value="UstYa"/>
    <property type="match status" value="1"/>
</dbReference>
<gene>
    <name evidence="3" type="ORF">HYPSUDRAFT_149341</name>
</gene>
<dbReference type="InterPro" id="IPR021765">
    <property type="entry name" value="UstYa-like"/>
</dbReference>
<dbReference type="STRING" id="945553.A0A0D2N852"/>
<dbReference type="GO" id="GO:0043386">
    <property type="term" value="P:mycotoxin biosynthetic process"/>
    <property type="evidence" value="ECO:0007669"/>
    <property type="project" value="InterPro"/>
</dbReference>
<dbReference type="OrthoDB" id="3687641at2759"/>
<evidence type="ECO:0000256" key="1">
    <source>
        <dbReference type="ARBA" id="ARBA00004685"/>
    </source>
</evidence>
<evidence type="ECO:0000313" key="3">
    <source>
        <dbReference type="EMBL" id="KJA15269.1"/>
    </source>
</evidence>
<keyword evidence="4" id="KW-1185">Reference proteome</keyword>
<accession>A0A0D2N852</accession>
<evidence type="ECO:0000313" key="4">
    <source>
        <dbReference type="Proteomes" id="UP000054270"/>
    </source>
</evidence>
<organism evidence="3 4">
    <name type="scientific">Hypholoma sublateritium (strain FD-334 SS-4)</name>
    <dbReference type="NCBI Taxonomy" id="945553"/>
    <lineage>
        <taxon>Eukaryota</taxon>
        <taxon>Fungi</taxon>
        <taxon>Dikarya</taxon>
        <taxon>Basidiomycota</taxon>
        <taxon>Agaricomycotina</taxon>
        <taxon>Agaricomycetes</taxon>
        <taxon>Agaricomycetidae</taxon>
        <taxon>Agaricales</taxon>
        <taxon>Agaricineae</taxon>
        <taxon>Strophariaceae</taxon>
        <taxon>Hypholoma</taxon>
    </lineage>
</organism>